<organism evidence="1 2">
    <name type="scientific">Oryza meyeriana var. granulata</name>
    <dbReference type="NCBI Taxonomy" id="110450"/>
    <lineage>
        <taxon>Eukaryota</taxon>
        <taxon>Viridiplantae</taxon>
        <taxon>Streptophyta</taxon>
        <taxon>Embryophyta</taxon>
        <taxon>Tracheophyta</taxon>
        <taxon>Spermatophyta</taxon>
        <taxon>Magnoliopsida</taxon>
        <taxon>Liliopsida</taxon>
        <taxon>Poales</taxon>
        <taxon>Poaceae</taxon>
        <taxon>BOP clade</taxon>
        <taxon>Oryzoideae</taxon>
        <taxon>Oryzeae</taxon>
        <taxon>Oryzinae</taxon>
        <taxon>Oryza</taxon>
        <taxon>Oryza meyeriana</taxon>
    </lineage>
</organism>
<keyword evidence="2" id="KW-1185">Reference proteome</keyword>
<comment type="caution">
    <text evidence="1">The sequence shown here is derived from an EMBL/GenBank/DDBJ whole genome shotgun (WGS) entry which is preliminary data.</text>
</comment>
<evidence type="ECO:0000313" key="1">
    <source>
        <dbReference type="EMBL" id="KAF0894893.1"/>
    </source>
</evidence>
<dbReference type="AlphaFoldDB" id="A0A6G1C5R4"/>
<gene>
    <name evidence="1" type="ORF">E2562_004896</name>
</gene>
<dbReference type="Proteomes" id="UP000479710">
    <property type="component" value="Unassembled WGS sequence"/>
</dbReference>
<proteinExistence type="predicted"/>
<evidence type="ECO:0000313" key="2">
    <source>
        <dbReference type="Proteomes" id="UP000479710"/>
    </source>
</evidence>
<dbReference type="EMBL" id="SPHZ02000010">
    <property type="protein sequence ID" value="KAF0894893.1"/>
    <property type="molecule type" value="Genomic_DNA"/>
</dbReference>
<reference evidence="1 2" key="1">
    <citation type="submission" date="2019-11" db="EMBL/GenBank/DDBJ databases">
        <title>Whole genome sequence of Oryza granulata.</title>
        <authorList>
            <person name="Li W."/>
        </authorList>
    </citation>
    <scope>NUCLEOTIDE SEQUENCE [LARGE SCALE GENOMIC DNA]</scope>
    <source>
        <strain evidence="2">cv. Menghai</strain>
        <tissue evidence="1">Leaf</tissue>
    </source>
</reference>
<sequence>MGAPSCKGRRGRLRGVCGGHRPMRLVARHRARSCGAQHADEELAWRSELVDEAAAWVMPVDAPAVDE</sequence>
<protein>
    <submittedName>
        <fullName evidence="1">Uncharacterized protein</fullName>
    </submittedName>
</protein>
<accession>A0A6G1C5R4</accession>
<name>A0A6G1C5R4_9ORYZ</name>